<sequence>MSYGQDVAVVEAFQRLAQSIGIEFPERLATLMGIAHTGTAALSSLEDFLWLDAEQAGREINEWLNPDDQQGRTFLPFAATGGGEPYCVVRLENGASGIAQVLHFAQPSSLAYGDVSSFVTREYVRVARDLSWLPPKADFSFALKSEVALIQAALLPADYSLLEALFSRQCVAMNYQAGPRSTPKTVQAFISQEEEESLAARLRHPNPIEFEAIRAWMR</sequence>
<dbReference type="Proteomes" id="UP001224838">
    <property type="component" value="Chromosome"/>
</dbReference>
<reference evidence="1 2" key="1">
    <citation type="submission" date="2023-02" db="EMBL/GenBank/DDBJ databases">
        <title>Evolution of Hrp T3SS in non-pathogenic Pseudomonas fluorescens.</title>
        <authorList>
            <person name="Liao K."/>
            <person name="Wei H."/>
            <person name="Gu Y."/>
        </authorList>
    </citation>
    <scope>NUCLEOTIDE SEQUENCE [LARGE SCALE GENOMIC DNA]</scope>
    <source>
        <strain evidence="1 2">FP2034</strain>
    </source>
</reference>
<evidence type="ECO:0008006" key="3">
    <source>
        <dbReference type="Google" id="ProtNLM"/>
    </source>
</evidence>
<proteinExistence type="predicted"/>
<dbReference type="EMBL" id="CP117451">
    <property type="protein sequence ID" value="WLG98949.1"/>
    <property type="molecule type" value="Genomic_DNA"/>
</dbReference>
<organism evidence="1 2">
    <name type="scientific">Pseudomonas beijingensis</name>
    <dbReference type="NCBI Taxonomy" id="2954101"/>
    <lineage>
        <taxon>Bacteria</taxon>
        <taxon>Pseudomonadati</taxon>
        <taxon>Pseudomonadota</taxon>
        <taxon>Gammaproteobacteria</taxon>
        <taxon>Pseudomonadales</taxon>
        <taxon>Pseudomonadaceae</taxon>
        <taxon>Pseudomonas</taxon>
    </lineage>
</organism>
<name>A0ABY9F601_9PSED</name>
<dbReference type="RefSeq" id="WP_305467376.1">
    <property type="nucleotide sequence ID" value="NZ_CP117451.1"/>
</dbReference>
<keyword evidence="2" id="KW-1185">Reference proteome</keyword>
<gene>
    <name evidence="1" type="ORF">PSH92_16310</name>
</gene>
<evidence type="ECO:0000313" key="2">
    <source>
        <dbReference type="Proteomes" id="UP001224838"/>
    </source>
</evidence>
<evidence type="ECO:0000313" key="1">
    <source>
        <dbReference type="EMBL" id="WLG98949.1"/>
    </source>
</evidence>
<protein>
    <recommendedName>
        <fullName evidence="3">SMI1/KNR4 family protein</fullName>
    </recommendedName>
</protein>
<accession>A0ABY9F601</accession>